<evidence type="ECO:0000313" key="2">
    <source>
        <dbReference type="EMBL" id="KAJ7618077.1"/>
    </source>
</evidence>
<proteinExistence type="predicted"/>
<feature type="region of interest" description="Disordered" evidence="1">
    <location>
        <begin position="75"/>
        <end position="96"/>
    </location>
</feature>
<protein>
    <submittedName>
        <fullName evidence="2">Uncharacterized protein</fullName>
    </submittedName>
</protein>
<feature type="compositionally biased region" description="Polar residues" evidence="1">
    <location>
        <begin position="75"/>
        <end position="87"/>
    </location>
</feature>
<reference evidence="2" key="1">
    <citation type="submission" date="2023-03" db="EMBL/GenBank/DDBJ databases">
        <title>Massive genome expansion in bonnet fungi (Mycena s.s.) driven by repeated elements and novel gene families across ecological guilds.</title>
        <authorList>
            <consortium name="Lawrence Berkeley National Laboratory"/>
            <person name="Harder C.B."/>
            <person name="Miyauchi S."/>
            <person name="Viragh M."/>
            <person name="Kuo A."/>
            <person name="Thoen E."/>
            <person name="Andreopoulos B."/>
            <person name="Lu D."/>
            <person name="Skrede I."/>
            <person name="Drula E."/>
            <person name="Henrissat B."/>
            <person name="Morin E."/>
            <person name="Kohler A."/>
            <person name="Barry K."/>
            <person name="LaButti K."/>
            <person name="Morin E."/>
            <person name="Salamov A."/>
            <person name="Lipzen A."/>
            <person name="Mereny Z."/>
            <person name="Hegedus B."/>
            <person name="Baldrian P."/>
            <person name="Stursova M."/>
            <person name="Weitz H."/>
            <person name="Taylor A."/>
            <person name="Grigoriev I.V."/>
            <person name="Nagy L.G."/>
            <person name="Martin F."/>
            <person name="Kauserud H."/>
        </authorList>
    </citation>
    <scope>NUCLEOTIDE SEQUENCE</scope>
    <source>
        <strain evidence="2">9284</strain>
    </source>
</reference>
<comment type="caution">
    <text evidence="2">The sequence shown here is derived from an EMBL/GenBank/DDBJ whole genome shotgun (WGS) entry which is preliminary data.</text>
</comment>
<dbReference type="EMBL" id="JARKIF010000020">
    <property type="protein sequence ID" value="KAJ7618077.1"/>
    <property type="molecule type" value="Genomic_DNA"/>
</dbReference>
<accession>A0AAD7FDW2</accession>
<sequence>MTPRDPSPPLDLEPSVAEVGGLKRIELKYPHDDVKPLTPLEQVKLVLGFMPRLHRTPTPPASASRVSLVEYDSTEGSSAMNSMTPPSSRVRFSVNA</sequence>
<dbReference type="AlphaFoldDB" id="A0AAD7FDW2"/>
<dbReference type="Proteomes" id="UP001221142">
    <property type="component" value="Unassembled WGS sequence"/>
</dbReference>
<name>A0AAD7FDW2_9AGAR</name>
<keyword evidence="3" id="KW-1185">Reference proteome</keyword>
<organism evidence="2 3">
    <name type="scientific">Roridomyces roridus</name>
    <dbReference type="NCBI Taxonomy" id="1738132"/>
    <lineage>
        <taxon>Eukaryota</taxon>
        <taxon>Fungi</taxon>
        <taxon>Dikarya</taxon>
        <taxon>Basidiomycota</taxon>
        <taxon>Agaricomycotina</taxon>
        <taxon>Agaricomycetes</taxon>
        <taxon>Agaricomycetidae</taxon>
        <taxon>Agaricales</taxon>
        <taxon>Marasmiineae</taxon>
        <taxon>Mycenaceae</taxon>
        <taxon>Roridomyces</taxon>
    </lineage>
</organism>
<evidence type="ECO:0000256" key="1">
    <source>
        <dbReference type="SAM" id="MobiDB-lite"/>
    </source>
</evidence>
<evidence type="ECO:0000313" key="3">
    <source>
        <dbReference type="Proteomes" id="UP001221142"/>
    </source>
</evidence>
<gene>
    <name evidence="2" type="ORF">FB45DRAFT_1034317</name>
</gene>